<keyword evidence="3" id="KW-1185">Reference proteome</keyword>
<dbReference type="OrthoDB" id="9761531at2"/>
<dbReference type="InterPro" id="IPR036866">
    <property type="entry name" value="RibonucZ/Hydroxyglut_hydro"/>
</dbReference>
<gene>
    <name evidence="2" type="ORF">GJU40_05470</name>
</gene>
<evidence type="ECO:0000313" key="3">
    <source>
        <dbReference type="Proteomes" id="UP000448867"/>
    </source>
</evidence>
<dbReference type="Proteomes" id="UP000448867">
    <property type="component" value="Unassembled WGS sequence"/>
</dbReference>
<accession>A0A7X2IXI6</accession>
<dbReference type="PANTHER" id="PTHR30619:SF7">
    <property type="entry name" value="BETA-LACTAMASE DOMAIN PROTEIN"/>
    <property type="match status" value="1"/>
</dbReference>
<evidence type="ECO:0000259" key="1">
    <source>
        <dbReference type="SMART" id="SM00849"/>
    </source>
</evidence>
<evidence type="ECO:0000313" key="2">
    <source>
        <dbReference type="EMBL" id="MRX71625.1"/>
    </source>
</evidence>
<sequence>MMSNQFFKKFGSILVLTVFILSFFSYYGENRTSASANLQVHYIDVGQGDAMLLKLPNGQNMVIDAGDNQYGQSVVNYIKNQGVSHIDYVVGTHPHADHIGGLDDVIKSFSIGKIYMPSQTSTSQTYLDVINAINAKKLTITRAAAGVSIINTTVSGKTFQMFMTGPVKNYSNTNDNSAVIKAVYGSTSFLFTGDAEHAAETDMINAGYDLRANILKVGHHGSDTSTSTAFLNKVNPSASVISVGSNSYGHPTSSTINRLLNMGSKIYRTDMNGTVIITTSGSGWLVNKSAWR</sequence>
<comment type="caution">
    <text evidence="2">The sequence shown here is derived from an EMBL/GenBank/DDBJ whole genome shotgun (WGS) entry which is preliminary data.</text>
</comment>
<protein>
    <submittedName>
        <fullName evidence="2">MBL fold metallo-hydrolase</fullName>
    </submittedName>
</protein>
<dbReference type="EMBL" id="WKKI01000006">
    <property type="protein sequence ID" value="MRX71625.1"/>
    <property type="molecule type" value="Genomic_DNA"/>
</dbReference>
<dbReference type="AlphaFoldDB" id="A0A7X2IXI6"/>
<keyword evidence="2" id="KW-0378">Hydrolase</keyword>
<dbReference type="SMART" id="SM00849">
    <property type="entry name" value="Lactamase_B"/>
    <property type="match status" value="1"/>
</dbReference>
<dbReference type="Gene3D" id="3.60.15.10">
    <property type="entry name" value="Ribonuclease Z/Hydroxyacylglutathione hydrolase-like"/>
    <property type="match status" value="1"/>
</dbReference>
<proteinExistence type="predicted"/>
<dbReference type="SUPFAM" id="SSF56281">
    <property type="entry name" value="Metallo-hydrolase/oxidoreductase"/>
    <property type="match status" value="1"/>
</dbReference>
<dbReference type="RefSeq" id="WP_154306761.1">
    <property type="nucleotide sequence ID" value="NZ_WKKI01000006.1"/>
</dbReference>
<dbReference type="GO" id="GO:0016787">
    <property type="term" value="F:hydrolase activity"/>
    <property type="evidence" value="ECO:0007669"/>
    <property type="project" value="UniProtKB-KW"/>
</dbReference>
<dbReference type="PANTHER" id="PTHR30619">
    <property type="entry name" value="DNA INTERNALIZATION/COMPETENCE PROTEIN COMEC/REC2"/>
    <property type="match status" value="1"/>
</dbReference>
<name>A0A7X2IXI6_9BACI</name>
<dbReference type="InterPro" id="IPR001279">
    <property type="entry name" value="Metallo-B-lactamas"/>
</dbReference>
<dbReference type="Pfam" id="PF00753">
    <property type="entry name" value="Lactamase_B"/>
    <property type="match status" value="1"/>
</dbReference>
<dbReference type="InterPro" id="IPR052159">
    <property type="entry name" value="Competence_DNA_uptake"/>
</dbReference>
<organism evidence="2 3">
    <name type="scientific">Metabacillus lacus</name>
    <dbReference type="NCBI Taxonomy" id="1983721"/>
    <lineage>
        <taxon>Bacteria</taxon>
        <taxon>Bacillati</taxon>
        <taxon>Bacillota</taxon>
        <taxon>Bacilli</taxon>
        <taxon>Bacillales</taxon>
        <taxon>Bacillaceae</taxon>
        <taxon>Metabacillus</taxon>
    </lineage>
</organism>
<dbReference type="InterPro" id="IPR035681">
    <property type="entry name" value="ComA-like_MBL"/>
</dbReference>
<feature type="domain" description="Metallo-beta-lactamase" evidence="1">
    <location>
        <begin position="47"/>
        <end position="245"/>
    </location>
</feature>
<reference evidence="2 3" key="1">
    <citation type="submission" date="2019-11" db="EMBL/GenBank/DDBJ databases">
        <title>Bacillus lacus genome.</title>
        <authorList>
            <person name="Allen C.J."/>
            <person name="Newman J.D."/>
        </authorList>
    </citation>
    <scope>NUCLEOTIDE SEQUENCE [LARGE SCALE GENOMIC DNA]</scope>
    <source>
        <strain evidence="2 3">KCTC 33946</strain>
    </source>
</reference>
<dbReference type="CDD" id="cd07731">
    <property type="entry name" value="ComA-like_MBL-fold"/>
    <property type="match status" value="1"/>
</dbReference>